<keyword evidence="7" id="KW-0444">Lipid biosynthesis</keyword>
<gene>
    <name evidence="9" type="primary">fabG</name>
    <name evidence="9" type="ORF">QUW08_10380</name>
</gene>
<comment type="similarity">
    <text evidence="2 7">Belongs to the short-chain dehydrogenases/reductases (SDR) family.</text>
</comment>
<comment type="pathway">
    <text evidence="1 7">Lipid metabolism; fatty acid biosynthesis.</text>
</comment>
<dbReference type="RefSeq" id="WP_289600179.1">
    <property type="nucleotide sequence ID" value="NZ_JAUDCL010000018.1"/>
</dbReference>
<keyword evidence="4 7" id="KW-0560">Oxidoreductase</keyword>
<dbReference type="PROSITE" id="PS00061">
    <property type="entry name" value="ADH_SHORT"/>
    <property type="match status" value="1"/>
</dbReference>
<dbReference type="PANTHER" id="PTHR42879">
    <property type="entry name" value="3-OXOACYL-(ACYL-CARRIER-PROTEIN) REDUCTASE"/>
    <property type="match status" value="1"/>
</dbReference>
<dbReference type="NCBIfam" id="NF005559">
    <property type="entry name" value="PRK07231.1"/>
    <property type="match status" value="1"/>
</dbReference>
<dbReference type="InterPro" id="IPR057326">
    <property type="entry name" value="KR_dom"/>
</dbReference>
<dbReference type="NCBIfam" id="NF004200">
    <property type="entry name" value="PRK05653.1-5"/>
    <property type="match status" value="1"/>
</dbReference>
<evidence type="ECO:0000256" key="6">
    <source>
        <dbReference type="ARBA" id="ARBA00048508"/>
    </source>
</evidence>
<keyword evidence="7" id="KW-0276">Fatty acid metabolism</keyword>
<keyword evidence="10" id="KW-1185">Reference proteome</keyword>
<feature type="domain" description="Ketoreductase" evidence="8">
    <location>
        <begin position="5"/>
        <end position="185"/>
    </location>
</feature>
<comment type="catalytic activity">
    <reaction evidence="6 7">
        <text>a (3R)-hydroxyacyl-[ACP] + NADP(+) = a 3-oxoacyl-[ACP] + NADPH + H(+)</text>
        <dbReference type="Rhea" id="RHEA:17397"/>
        <dbReference type="Rhea" id="RHEA-COMP:9916"/>
        <dbReference type="Rhea" id="RHEA-COMP:9945"/>
        <dbReference type="ChEBI" id="CHEBI:15378"/>
        <dbReference type="ChEBI" id="CHEBI:57783"/>
        <dbReference type="ChEBI" id="CHEBI:58349"/>
        <dbReference type="ChEBI" id="CHEBI:78776"/>
        <dbReference type="ChEBI" id="CHEBI:78827"/>
        <dbReference type="EC" id="1.1.1.100"/>
    </reaction>
</comment>
<comment type="caution">
    <text evidence="9">The sequence shown here is derived from an EMBL/GenBank/DDBJ whole genome shotgun (WGS) entry which is preliminary data.</text>
</comment>
<evidence type="ECO:0000256" key="7">
    <source>
        <dbReference type="RuleBase" id="RU366074"/>
    </source>
</evidence>
<accession>A0ABT7US25</accession>
<comment type="subunit">
    <text evidence="7">Homotetramer.</text>
</comment>
<dbReference type="InterPro" id="IPR050259">
    <property type="entry name" value="SDR"/>
</dbReference>
<evidence type="ECO:0000256" key="4">
    <source>
        <dbReference type="ARBA" id="ARBA00023002"/>
    </source>
</evidence>
<evidence type="ECO:0000256" key="5">
    <source>
        <dbReference type="ARBA" id="ARBA00023221"/>
    </source>
</evidence>
<dbReference type="PRINTS" id="PR00080">
    <property type="entry name" value="SDRFAMILY"/>
</dbReference>
<keyword evidence="7" id="KW-0275">Fatty acid biosynthesis</keyword>
<keyword evidence="5" id="KW-0753">Steroid metabolism</keyword>
<reference evidence="9 10" key="1">
    <citation type="submission" date="2023-06" db="EMBL/GenBank/DDBJ databases">
        <title>Identification and characterization of horizontal gene transfer across gut microbiota members of farm animals based on homology search.</title>
        <authorList>
            <person name="Schwarzerova J."/>
            <person name="Nykrynova M."/>
            <person name="Jureckova K."/>
            <person name="Cejkova D."/>
            <person name="Rychlik I."/>
        </authorList>
    </citation>
    <scope>NUCLEOTIDE SEQUENCE [LARGE SCALE GENOMIC DNA]</scope>
    <source>
        <strain evidence="9 10">ET340</strain>
    </source>
</reference>
<dbReference type="Pfam" id="PF13561">
    <property type="entry name" value="adh_short_C2"/>
    <property type="match status" value="1"/>
</dbReference>
<dbReference type="InterPro" id="IPR002347">
    <property type="entry name" value="SDR_fam"/>
</dbReference>
<dbReference type="CDD" id="cd05333">
    <property type="entry name" value="BKR_SDR_c"/>
    <property type="match status" value="1"/>
</dbReference>
<dbReference type="Gene3D" id="3.40.50.720">
    <property type="entry name" value="NAD(P)-binding Rossmann-like Domain"/>
    <property type="match status" value="1"/>
</dbReference>
<dbReference type="Proteomes" id="UP001529380">
    <property type="component" value="Unassembled WGS sequence"/>
</dbReference>
<dbReference type="PRINTS" id="PR00081">
    <property type="entry name" value="GDHRDH"/>
</dbReference>
<evidence type="ECO:0000256" key="2">
    <source>
        <dbReference type="ARBA" id="ARBA00006484"/>
    </source>
</evidence>
<evidence type="ECO:0000313" key="9">
    <source>
        <dbReference type="EMBL" id="MDM8201689.1"/>
    </source>
</evidence>
<dbReference type="NCBIfam" id="NF009466">
    <property type="entry name" value="PRK12826.1-2"/>
    <property type="match status" value="1"/>
</dbReference>
<evidence type="ECO:0000313" key="10">
    <source>
        <dbReference type="Proteomes" id="UP001529380"/>
    </source>
</evidence>
<dbReference type="PANTHER" id="PTHR42879:SF2">
    <property type="entry name" value="3-OXOACYL-[ACYL-CARRIER-PROTEIN] REDUCTASE FABG"/>
    <property type="match status" value="1"/>
</dbReference>
<evidence type="ECO:0000259" key="8">
    <source>
        <dbReference type="SMART" id="SM00822"/>
    </source>
</evidence>
<comment type="function">
    <text evidence="7">Catalyzes the NADPH-dependent reduction of beta-ketoacyl-ACP substrates to beta-hydroxyacyl-ACP products, the first reductive step in the elongation cycle of fatty acid biosynthesis.</text>
</comment>
<protein>
    <recommendedName>
        <fullName evidence="3 7">3-oxoacyl-[acyl-carrier-protein] reductase</fullName>
        <ecNumber evidence="3 7">1.1.1.100</ecNumber>
    </recommendedName>
</protein>
<dbReference type="SUPFAM" id="SSF51735">
    <property type="entry name" value="NAD(P)-binding Rossmann-fold domains"/>
    <property type="match status" value="1"/>
</dbReference>
<evidence type="ECO:0000256" key="3">
    <source>
        <dbReference type="ARBA" id="ARBA00012948"/>
    </source>
</evidence>
<dbReference type="InterPro" id="IPR036291">
    <property type="entry name" value="NAD(P)-bd_dom_sf"/>
</dbReference>
<keyword evidence="7" id="KW-0521">NADP</keyword>
<organism evidence="9 10">
    <name type="scientific">Allofournierella massiliensis</name>
    <dbReference type="NCBI Taxonomy" id="1650663"/>
    <lineage>
        <taxon>Bacteria</taxon>
        <taxon>Bacillati</taxon>
        <taxon>Bacillota</taxon>
        <taxon>Clostridia</taxon>
        <taxon>Eubacteriales</taxon>
        <taxon>Oscillospiraceae</taxon>
        <taxon>Allofournierella</taxon>
    </lineage>
</organism>
<dbReference type="GO" id="GO:0004316">
    <property type="term" value="F:3-oxoacyl-[acyl-carrier-protein] reductase (NADPH) activity"/>
    <property type="evidence" value="ECO:0007669"/>
    <property type="project" value="UniProtKB-EC"/>
</dbReference>
<dbReference type="InterPro" id="IPR011284">
    <property type="entry name" value="3oxo_ACP_reduc"/>
</dbReference>
<sequence length="246" mass="25375">MEAKQSALVTGGSRGIGRAICLALATQGVNVAVNYAGSAAAAEAVAEECRALGVEAFAIQGNVACEADAQNLIAQTVERFGRIDVLVNNAGITRDNLMMRMSEEDFDAVLNTNLKGAFHCMKAACRPMMKQRCGRIVNVSSIVGVRGNAGQANYAASKAGLIGMSKSLAKELAARGVTVNCVAPGFIETDMTDVLPQAVKEKLLSEIPMAHLGKPEDVAAAVAFLASPAAGYVTGQVLCVDGGMAV</sequence>
<keyword evidence="7" id="KW-0443">Lipid metabolism</keyword>
<dbReference type="EMBL" id="JAUDCL010000018">
    <property type="protein sequence ID" value="MDM8201689.1"/>
    <property type="molecule type" value="Genomic_DNA"/>
</dbReference>
<dbReference type="NCBIfam" id="TIGR01830">
    <property type="entry name" value="3oxo_ACP_reduc"/>
    <property type="match status" value="1"/>
</dbReference>
<dbReference type="InterPro" id="IPR020904">
    <property type="entry name" value="Sc_DH/Rdtase_CS"/>
</dbReference>
<name>A0ABT7US25_9FIRM</name>
<proteinExistence type="inferred from homology"/>
<dbReference type="SMART" id="SM00822">
    <property type="entry name" value="PKS_KR"/>
    <property type="match status" value="1"/>
</dbReference>
<evidence type="ECO:0000256" key="1">
    <source>
        <dbReference type="ARBA" id="ARBA00005194"/>
    </source>
</evidence>
<dbReference type="EC" id="1.1.1.100" evidence="3 7"/>